<accession>A0A1Y3BG14</accession>
<dbReference type="Proteomes" id="UP000194236">
    <property type="component" value="Unassembled WGS sequence"/>
</dbReference>
<dbReference type="AlphaFoldDB" id="A0A1Y3BG14"/>
<evidence type="ECO:0000313" key="2">
    <source>
        <dbReference type="Proteomes" id="UP000194236"/>
    </source>
</evidence>
<reference evidence="1 2" key="1">
    <citation type="submission" date="2017-03" db="EMBL/GenBank/DDBJ databases">
        <title>Genome Survey of Euroglyphus maynei.</title>
        <authorList>
            <person name="Arlian L.G."/>
            <person name="Morgan M.S."/>
            <person name="Rider S.D."/>
        </authorList>
    </citation>
    <scope>NUCLEOTIDE SEQUENCE [LARGE SCALE GENOMIC DNA]</scope>
    <source>
        <strain evidence="1">Arlian Lab</strain>
        <tissue evidence="1">Whole body</tissue>
    </source>
</reference>
<comment type="caution">
    <text evidence="1">The sequence shown here is derived from an EMBL/GenBank/DDBJ whole genome shotgun (WGS) entry which is preliminary data.</text>
</comment>
<organism evidence="1 2">
    <name type="scientific">Euroglyphus maynei</name>
    <name type="common">Mayne's house dust mite</name>
    <dbReference type="NCBI Taxonomy" id="6958"/>
    <lineage>
        <taxon>Eukaryota</taxon>
        <taxon>Metazoa</taxon>
        <taxon>Ecdysozoa</taxon>
        <taxon>Arthropoda</taxon>
        <taxon>Chelicerata</taxon>
        <taxon>Arachnida</taxon>
        <taxon>Acari</taxon>
        <taxon>Acariformes</taxon>
        <taxon>Sarcoptiformes</taxon>
        <taxon>Astigmata</taxon>
        <taxon>Psoroptidia</taxon>
        <taxon>Analgoidea</taxon>
        <taxon>Pyroglyphidae</taxon>
        <taxon>Pyroglyphinae</taxon>
        <taxon>Euroglyphus</taxon>
    </lineage>
</organism>
<gene>
    <name evidence="1" type="ORF">BLA29_001148</name>
</gene>
<keyword evidence="2" id="KW-1185">Reference proteome</keyword>
<evidence type="ECO:0000313" key="1">
    <source>
        <dbReference type="EMBL" id="OTF78763.1"/>
    </source>
</evidence>
<sequence length="61" mass="7074">MEIENTFEFIYLCDPKPKASSTESVTAFVMPCWIPCWIRGGKLGIPPPHSRKKLYQEINFK</sequence>
<dbReference type="EMBL" id="MUJZ01026382">
    <property type="protein sequence ID" value="OTF78763.1"/>
    <property type="molecule type" value="Genomic_DNA"/>
</dbReference>
<proteinExistence type="predicted"/>
<name>A0A1Y3BG14_EURMA</name>
<protein>
    <submittedName>
        <fullName evidence="1">Uncharacterized protein</fullName>
    </submittedName>
</protein>